<feature type="domain" description="Cytochrome c" evidence="9">
    <location>
        <begin position="189"/>
        <end position="276"/>
    </location>
</feature>
<keyword evidence="11" id="KW-1185">Reference proteome</keyword>
<name>A0A286EC82_9NEIS</name>
<dbReference type="EMBL" id="OCNF01000009">
    <property type="protein sequence ID" value="SOD68486.1"/>
    <property type="molecule type" value="Genomic_DNA"/>
</dbReference>
<dbReference type="GO" id="GO:0009055">
    <property type="term" value="F:electron transfer activity"/>
    <property type="evidence" value="ECO:0007669"/>
    <property type="project" value="InterPro"/>
</dbReference>
<keyword evidence="8" id="KW-0812">Transmembrane</keyword>
<evidence type="ECO:0000256" key="2">
    <source>
        <dbReference type="ARBA" id="ARBA00022617"/>
    </source>
</evidence>
<dbReference type="SUPFAM" id="SSF46626">
    <property type="entry name" value="Cytochrome c"/>
    <property type="match status" value="2"/>
</dbReference>
<dbReference type="PANTHER" id="PTHR40942:SF4">
    <property type="entry name" value="CYTOCHROME C5"/>
    <property type="match status" value="1"/>
</dbReference>
<evidence type="ECO:0000256" key="1">
    <source>
        <dbReference type="ARBA" id="ARBA00022448"/>
    </source>
</evidence>
<reference evidence="10 11" key="1">
    <citation type="submission" date="2017-09" db="EMBL/GenBank/DDBJ databases">
        <authorList>
            <person name="Ehlers B."/>
            <person name="Leendertz F.H."/>
        </authorList>
    </citation>
    <scope>NUCLEOTIDE SEQUENCE [LARGE SCALE GENOMIC DNA]</scope>
    <source>
        <strain evidence="10 11">DSM 16848</strain>
    </source>
</reference>
<evidence type="ECO:0000313" key="10">
    <source>
        <dbReference type="EMBL" id="SOD68486.1"/>
    </source>
</evidence>
<dbReference type="InterPro" id="IPR002323">
    <property type="entry name" value="Cyt_CIE"/>
</dbReference>
<evidence type="ECO:0000256" key="7">
    <source>
        <dbReference type="SAM" id="MobiDB-lite"/>
    </source>
</evidence>
<dbReference type="Proteomes" id="UP000219669">
    <property type="component" value="Unassembled WGS sequence"/>
</dbReference>
<proteinExistence type="predicted"/>
<evidence type="ECO:0000256" key="5">
    <source>
        <dbReference type="ARBA" id="ARBA00023004"/>
    </source>
</evidence>
<dbReference type="GO" id="GO:0005506">
    <property type="term" value="F:iron ion binding"/>
    <property type="evidence" value="ECO:0007669"/>
    <property type="project" value="InterPro"/>
</dbReference>
<keyword evidence="5 6" id="KW-0408">Iron</keyword>
<dbReference type="GO" id="GO:0020037">
    <property type="term" value="F:heme binding"/>
    <property type="evidence" value="ECO:0007669"/>
    <property type="project" value="InterPro"/>
</dbReference>
<keyword evidence="1" id="KW-0813">Transport</keyword>
<sequence>MISLKNKQRGSALFTLLSGIVIIATVLFLLIKLANSGYTSTVAETTESATETRIMPSGSLKMGDGTEPGQRTGKQVFDKICLQCHAADASVAHAPKVTKNDDWAPRIAKGFNVLIDHAINGFKDKGTMPPKGGAADLTDDEVARAVAYMANQSGGNFTEPPVKGDNAAASEAAAPADNATSPAPAAAGSGSDQAKAHFESKCVACHAANSAIPFAPKLGNKADWEPRIKQGKEILFKHAIEGFTNPKGGMMPAKGGFTDLSDDEVKAIVVYMANQAGAKF</sequence>
<dbReference type="InterPro" id="IPR009056">
    <property type="entry name" value="Cyt_c-like_dom"/>
</dbReference>
<dbReference type="AlphaFoldDB" id="A0A286EC82"/>
<dbReference type="Gene3D" id="1.10.760.10">
    <property type="entry name" value="Cytochrome c-like domain"/>
    <property type="match status" value="2"/>
</dbReference>
<feature type="transmembrane region" description="Helical" evidence="8">
    <location>
        <begin position="12"/>
        <end position="31"/>
    </location>
</feature>
<feature type="compositionally biased region" description="Low complexity" evidence="7">
    <location>
        <begin position="164"/>
        <end position="192"/>
    </location>
</feature>
<keyword evidence="8" id="KW-0472">Membrane</keyword>
<evidence type="ECO:0000256" key="4">
    <source>
        <dbReference type="ARBA" id="ARBA00022982"/>
    </source>
</evidence>
<dbReference type="PANTHER" id="PTHR40942">
    <property type="match status" value="1"/>
</dbReference>
<dbReference type="Pfam" id="PF13442">
    <property type="entry name" value="Cytochrome_CBB3"/>
    <property type="match status" value="1"/>
</dbReference>
<accession>A0A286EC82</accession>
<dbReference type="PRINTS" id="PR00607">
    <property type="entry name" value="CYTCHROMECIE"/>
</dbReference>
<feature type="region of interest" description="Disordered" evidence="7">
    <location>
        <begin position="154"/>
        <end position="192"/>
    </location>
</feature>
<evidence type="ECO:0000256" key="8">
    <source>
        <dbReference type="SAM" id="Phobius"/>
    </source>
</evidence>
<protein>
    <submittedName>
        <fullName evidence="10">Cytochrome c5</fullName>
    </submittedName>
</protein>
<keyword evidence="3 6" id="KW-0479">Metal-binding</keyword>
<organism evidence="10 11">
    <name type="scientific">Alysiella filiformis DSM 16848</name>
    <dbReference type="NCBI Taxonomy" id="1120981"/>
    <lineage>
        <taxon>Bacteria</taxon>
        <taxon>Pseudomonadati</taxon>
        <taxon>Pseudomonadota</taxon>
        <taxon>Betaproteobacteria</taxon>
        <taxon>Neisseriales</taxon>
        <taxon>Neisseriaceae</taxon>
        <taxon>Alysiella</taxon>
    </lineage>
</organism>
<gene>
    <name evidence="10" type="ORF">SAMN02746062_01273</name>
</gene>
<dbReference type="RefSeq" id="WP_097114315.1">
    <property type="nucleotide sequence ID" value="NZ_CP083931.1"/>
</dbReference>
<dbReference type="OrthoDB" id="9814708at2"/>
<dbReference type="Pfam" id="PF00034">
    <property type="entry name" value="Cytochrom_C"/>
    <property type="match status" value="1"/>
</dbReference>
<evidence type="ECO:0000313" key="11">
    <source>
        <dbReference type="Proteomes" id="UP000219669"/>
    </source>
</evidence>
<keyword evidence="8" id="KW-1133">Transmembrane helix</keyword>
<evidence type="ECO:0000256" key="3">
    <source>
        <dbReference type="ARBA" id="ARBA00022723"/>
    </source>
</evidence>
<dbReference type="PROSITE" id="PS51007">
    <property type="entry name" value="CYTC"/>
    <property type="match status" value="2"/>
</dbReference>
<feature type="domain" description="Cytochrome c" evidence="9">
    <location>
        <begin position="68"/>
        <end position="153"/>
    </location>
</feature>
<keyword evidence="2 6" id="KW-0349">Heme</keyword>
<dbReference type="InterPro" id="IPR036909">
    <property type="entry name" value="Cyt_c-like_dom_sf"/>
</dbReference>
<evidence type="ECO:0000259" key="9">
    <source>
        <dbReference type="PROSITE" id="PS51007"/>
    </source>
</evidence>
<keyword evidence="4" id="KW-0249">Electron transport</keyword>
<evidence type="ECO:0000256" key="6">
    <source>
        <dbReference type="PROSITE-ProRule" id="PRU00433"/>
    </source>
</evidence>